<dbReference type="EC" id="5.4.99.25" evidence="2"/>
<gene>
    <name evidence="6" type="ORF">DLAC_10909</name>
</gene>
<dbReference type="InterPro" id="IPR020103">
    <property type="entry name" value="PsdUridine_synth_cat_dom_sf"/>
</dbReference>
<sequence length="269" mass="30259">MFKLNHQSIFIYCITDLFKKNLKSKFLTFPNEGIVPIYKEAGMTSANCINILKYHMSTNKNVKLGHAGTLDADAQGVLVSGGNRKSYSVMAVFGYETDTLDSPGHIVGEFKEYRHLTKQIINERLQVMLGEMVQIPPVYSAIKVNGKSLSEMAIKNRVNEETSTKPQGRLVSLYSAHCKWYCERSGIAEIELEVSSGFYVRSLVRDMALQLNSTAYSSQITRTKAGPFTLEHSLKLKQINQNSLFATIASSKTLFENYEFDSKPSQKVR</sequence>
<dbReference type="STRING" id="361077.A0A151Z2P1"/>
<name>A0A151Z2P1_TIELA</name>
<dbReference type="GO" id="GO:1990481">
    <property type="term" value="P:mRNA pseudouridine synthesis"/>
    <property type="evidence" value="ECO:0007669"/>
    <property type="project" value="TreeGrafter"/>
</dbReference>
<dbReference type="OMA" id="CSHGTYI"/>
<keyword evidence="7" id="KW-1185">Reference proteome</keyword>
<dbReference type="InParanoid" id="A0A151Z2P1"/>
<evidence type="ECO:0000256" key="1">
    <source>
        <dbReference type="ARBA" id="ARBA00008999"/>
    </source>
</evidence>
<evidence type="ECO:0000256" key="2">
    <source>
        <dbReference type="ARBA" id="ARBA00012787"/>
    </source>
</evidence>
<keyword evidence="4" id="KW-0413">Isomerase</keyword>
<dbReference type="InterPro" id="IPR002501">
    <property type="entry name" value="PsdUridine_synth_N"/>
</dbReference>
<dbReference type="OrthoDB" id="9995526at2759"/>
<comment type="similarity">
    <text evidence="1">Belongs to the pseudouridine synthase TruB family.</text>
</comment>
<comment type="caution">
    <text evidence="6">The sequence shown here is derived from an EMBL/GenBank/DDBJ whole genome shotgun (WGS) entry which is preliminary data.</text>
</comment>
<dbReference type="Pfam" id="PF01509">
    <property type="entry name" value="TruB_N"/>
    <property type="match status" value="1"/>
</dbReference>
<reference evidence="6 7" key="1">
    <citation type="submission" date="2015-12" db="EMBL/GenBank/DDBJ databases">
        <title>Dictyostelia acquired genes for synthesis and detection of signals that induce cell-type specialization by lateral gene transfer from prokaryotes.</title>
        <authorList>
            <person name="Gloeckner G."/>
            <person name="Schaap P."/>
        </authorList>
    </citation>
    <scope>NUCLEOTIDE SEQUENCE [LARGE SCALE GENOMIC DNA]</scope>
    <source>
        <strain evidence="6 7">TK</strain>
    </source>
</reference>
<evidence type="ECO:0000313" key="7">
    <source>
        <dbReference type="Proteomes" id="UP000076078"/>
    </source>
</evidence>
<dbReference type="EMBL" id="LODT01000051">
    <property type="protein sequence ID" value="KYQ88225.1"/>
    <property type="molecule type" value="Genomic_DNA"/>
</dbReference>
<evidence type="ECO:0000313" key="6">
    <source>
        <dbReference type="EMBL" id="KYQ88225.1"/>
    </source>
</evidence>
<dbReference type="GO" id="GO:0160148">
    <property type="term" value="F:tRNA pseudouridine(55) synthase activity"/>
    <property type="evidence" value="ECO:0007669"/>
    <property type="project" value="UniProtKB-EC"/>
</dbReference>
<dbReference type="PANTHER" id="PTHR13767:SF2">
    <property type="entry name" value="PSEUDOURIDYLATE SYNTHASE TRUB1"/>
    <property type="match status" value="1"/>
</dbReference>
<dbReference type="Proteomes" id="UP000076078">
    <property type="component" value="Unassembled WGS sequence"/>
</dbReference>
<dbReference type="GO" id="GO:0005634">
    <property type="term" value="C:nucleus"/>
    <property type="evidence" value="ECO:0007669"/>
    <property type="project" value="TreeGrafter"/>
</dbReference>
<dbReference type="InterPro" id="IPR014780">
    <property type="entry name" value="tRNA_psdUridine_synth_TruB"/>
</dbReference>
<evidence type="ECO:0000259" key="5">
    <source>
        <dbReference type="Pfam" id="PF01509"/>
    </source>
</evidence>
<dbReference type="PANTHER" id="PTHR13767">
    <property type="entry name" value="TRNA-PSEUDOURIDINE SYNTHASE"/>
    <property type="match status" value="1"/>
</dbReference>
<keyword evidence="3" id="KW-0819">tRNA processing</keyword>
<dbReference type="GO" id="GO:0006400">
    <property type="term" value="P:tRNA modification"/>
    <property type="evidence" value="ECO:0007669"/>
    <property type="project" value="TreeGrafter"/>
</dbReference>
<dbReference type="AlphaFoldDB" id="A0A151Z2P1"/>
<accession>A0A151Z2P1</accession>
<dbReference type="SUPFAM" id="SSF55120">
    <property type="entry name" value="Pseudouridine synthase"/>
    <property type="match status" value="1"/>
</dbReference>
<organism evidence="6 7">
    <name type="scientific">Tieghemostelium lacteum</name>
    <name type="common">Slime mold</name>
    <name type="synonym">Dictyostelium lacteum</name>
    <dbReference type="NCBI Taxonomy" id="361077"/>
    <lineage>
        <taxon>Eukaryota</taxon>
        <taxon>Amoebozoa</taxon>
        <taxon>Evosea</taxon>
        <taxon>Eumycetozoa</taxon>
        <taxon>Dictyostelia</taxon>
        <taxon>Dictyosteliales</taxon>
        <taxon>Raperosteliaceae</taxon>
        <taxon>Tieghemostelium</taxon>
    </lineage>
</organism>
<dbReference type="GO" id="GO:0003723">
    <property type="term" value="F:RNA binding"/>
    <property type="evidence" value="ECO:0007669"/>
    <property type="project" value="InterPro"/>
</dbReference>
<proteinExistence type="inferred from homology"/>
<protein>
    <recommendedName>
        <fullName evidence="2">tRNA pseudouridine(55) synthase</fullName>
        <ecNumber evidence="2">5.4.99.25</ecNumber>
    </recommendedName>
</protein>
<feature type="domain" description="Pseudouridine synthase II N-terminal" evidence="5">
    <location>
        <begin position="61"/>
        <end position="200"/>
    </location>
</feature>
<dbReference type="Gene3D" id="3.30.2350.10">
    <property type="entry name" value="Pseudouridine synthase"/>
    <property type="match status" value="1"/>
</dbReference>
<evidence type="ECO:0000256" key="4">
    <source>
        <dbReference type="ARBA" id="ARBA00023235"/>
    </source>
</evidence>
<evidence type="ECO:0000256" key="3">
    <source>
        <dbReference type="ARBA" id="ARBA00022694"/>
    </source>
</evidence>